<feature type="compositionally biased region" description="Basic and acidic residues" evidence="5">
    <location>
        <begin position="761"/>
        <end position="771"/>
    </location>
</feature>
<feature type="compositionally biased region" description="Basic and acidic residues" evidence="5">
    <location>
        <begin position="1716"/>
        <end position="1767"/>
    </location>
</feature>
<dbReference type="Gene3D" id="3.30.1490.40">
    <property type="match status" value="1"/>
</dbReference>
<feature type="compositionally biased region" description="Acidic residues" evidence="5">
    <location>
        <begin position="332"/>
        <end position="342"/>
    </location>
</feature>
<dbReference type="PROSITE" id="PS51360">
    <property type="entry name" value="PLUS3"/>
    <property type="match status" value="1"/>
</dbReference>
<sequence>MPTTPDIVLEGDGGGGGEKPEEDSQAAGDDVAAGETVGVANDSDPADEKPEEGAGAGSQLNGDTAAVDDPADLGASPADVGSDQTGQGIHDGADEADQFGLGAQDDARLIVDSDIAVSDYGVDAHDEEGAPMDAVAATELIDREAELVKEDDDVAEVDTHPSTGIDYGEEAVAAADDASTDEGRQMDAVSISRDVDEEKAAGAVGVNATGEDRQVDAVDPTVVDSQEKEISSAGDDGAAGVEGERDVMAAQNVAEEADRVPEEAELDMIDNVVAEEVTEMDILASTGNGNEDEGIVTAGDASADEGTSMDAVSISRDVNEEKCTDAAGVGSTDEDMQMDEGGDQEKEAGDDGADEEGVEKHVVTMTGEDEEDDMAEQNIAEEADSVPEEVDLAGDVPEEEDVQIYEDDDDDEPPPLARRGVGRPKRGRASSKAQAVVKPSVKRKDEEEVCFICFDGGELVICDRRFCPKAYHPSCINRDDDFFKSKGQWTCGWHICSNCQKPARQMCYTCTFSLCKTCIKETNFISVRGTKGFCETCLNTVMLIENKEEATEQMVHPRISCRITNETLLMGAPLIIIEVHKAHAKHELAPWKQDYGRSDINYELLSCLMMNGAVDIYMAFYFGVGNESFGQKGCELEDMIKCALEDVDFDDKESWWSLFKDYWLNLKEKLPLPYAEVSAARRLNNRSYLSELPEANDEEEANSDSSPKTRGKKRLKRAAEEDSSKGKGTTRKYTKQGSVSRDAKPKKPRGAKARQLSKRASSSDHGPKESESVGTSTSSAEEANWASKELLDFVAHMRNGDKSVLSQYEVQRLVLEYIARENLRDPRGKSMIVCDSWLQSLSGKERVGHFEMLKLLESHFPLAEVSPADIDGNHGGVVDPDPSQDADGNSEASVVMSSEKRRKSRKYDHRALQTNLDDFAAIDNHNIGLIYLRRNLMEELIGDADTFNEKVLGAFVRIRISGTGQRQDIYRLVQIVGTGTAAEKYKCGKKTTDITLEILNLDKKEVISIDITSNQEFTEEECKRLRQSIKCGFISRLTVGEIQEKARVLQSVKVNDIMIQDYVSTLRECVEKLKLLSTPEERARRLKEEPEIHADPAMDPNYESPEEPEEDAERSSFSRPRGSFSRKDINPVSPGKGEGRNAARDSRTNWESNRNTWSSTQLESPHGRRSTFSSHGESAGYTGKSESPNVSAQKVNVEATAANTPHGPSVISSKTLTANLMSPTPASQSTVNESEKIWQYMDPSNKIQGPFSIVQLRKWNSSGYFPHNLKIWKSNEKQEDSILLPDALAGKFEKDLPPWEPPLGSSSQTDKGYLRSSSDVGARPSGDSLVERTKAGEHISKSAVLNKSQSFPDTTNPGSTVIQSGAQSYYGTQNPQAAFASQQSLIESWNASSSQFGAAVNPMTLTQPIIGGGFSGQNNTVAGNVGQLTPVPAPATVGTEIVNSQSSGEDRGLVQPGAAPSNTQQFGDARNQSTDASNSTQLMTHAQVANTSGQAQGAGNTNWGSTLQSNANMAWGMMGQTNMNMPWAAPAQGAASYNMGMTMPTQQNAVQNMGWVTPNPGNTNMNMVWATNQGQGTPNAAAMMGAQMQGVAMAPWGGAIAQGNANSYPGWVPQVGNASQNAGGWSAPPQGNSVPNPVNGTGQGNNNVNWNSPSGNPTWNNQQDFNGGGSRGRSWRPQSGGRGSRPPCHLFQKTGRCNKDNCFYSHTPGDEGYSQRNDRHFDRRPSSNERPQHDRRPSSNERPQDDRRASSHERPHHDRQNDKHFDRQASGSERQQDRPNSRQSGWDGWDNGGKADRSESKEGQ</sequence>
<dbReference type="InterPro" id="IPR003169">
    <property type="entry name" value="GYF"/>
</dbReference>
<dbReference type="InterPro" id="IPR000571">
    <property type="entry name" value="Znf_CCCH"/>
</dbReference>
<feature type="region of interest" description="Disordered" evidence="5">
    <location>
        <begin position="1"/>
        <end position="97"/>
    </location>
</feature>
<dbReference type="Pfam" id="PF03126">
    <property type="entry name" value="Plus-3"/>
    <property type="match status" value="1"/>
</dbReference>
<dbReference type="SUPFAM" id="SSF159042">
    <property type="entry name" value="Plus3-like"/>
    <property type="match status" value="1"/>
</dbReference>
<reference evidence="10" key="1">
    <citation type="submission" date="2015-06" db="UniProtKB">
        <authorList>
            <consortium name="EnsemblPlants"/>
        </authorList>
    </citation>
    <scope>IDENTIFICATION</scope>
</reference>
<protein>
    <submittedName>
        <fullName evidence="10">Zinc finger CCCH domain-containing protein 44</fullName>
    </submittedName>
</protein>
<feature type="compositionally biased region" description="Basic residues" evidence="5">
    <location>
        <begin position="744"/>
        <end position="757"/>
    </location>
</feature>
<dbReference type="EnsemblPlants" id="EMT32909">
    <property type="protein sequence ID" value="EMT32909"/>
    <property type="gene ID" value="F775_02985"/>
</dbReference>
<feature type="compositionally biased region" description="Polar residues" evidence="5">
    <location>
        <begin position="772"/>
        <end position="781"/>
    </location>
</feature>
<feature type="compositionally biased region" description="Polar residues" evidence="5">
    <location>
        <begin position="1343"/>
        <end position="1362"/>
    </location>
</feature>
<feature type="region of interest" description="Disordered" evidence="5">
    <location>
        <begin position="203"/>
        <end position="241"/>
    </location>
</feature>
<feature type="region of interest" description="Disordered" evidence="5">
    <location>
        <begin position="1083"/>
        <end position="1191"/>
    </location>
</feature>
<keyword evidence="1" id="KW-0479">Metal-binding</keyword>
<dbReference type="SUPFAM" id="SSF55277">
    <property type="entry name" value="GYF domain"/>
    <property type="match status" value="1"/>
</dbReference>
<feature type="region of interest" description="Disordered" evidence="5">
    <location>
        <begin position="1619"/>
        <end position="1804"/>
    </location>
</feature>
<keyword evidence="3" id="KW-0862">Zinc</keyword>
<feature type="region of interest" description="Disordered" evidence="5">
    <location>
        <begin position="1341"/>
        <end position="1362"/>
    </location>
</feature>
<feature type="compositionally biased region" description="Polar residues" evidence="5">
    <location>
        <begin position="1460"/>
        <end position="1478"/>
    </location>
</feature>
<dbReference type="Pfam" id="PF02213">
    <property type="entry name" value="GYF"/>
    <property type="match status" value="1"/>
</dbReference>
<feature type="region of interest" description="Disordered" evidence="5">
    <location>
        <begin position="404"/>
        <end position="434"/>
    </location>
</feature>
<dbReference type="InterPro" id="IPR013083">
    <property type="entry name" value="Znf_RING/FYVE/PHD"/>
</dbReference>
<accession>M8CER2</accession>
<evidence type="ECO:0000256" key="3">
    <source>
        <dbReference type="ARBA" id="ARBA00022833"/>
    </source>
</evidence>
<dbReference type="FunFam" id="3.90.70.200:FF:000002">
    <property type="entry name" value="Zinc finger CCCH domain-containing protein 19"/>
    <property type="match status" value="1"/>
</dbReference>
<dbReference type="SMART" id="SM00249">
    <property type="entry name" value="PHD"/>
    <property type="match status" value="1"/>
</dbReference>
<dbReference type="SUPFAM" id="SSF57903">
    <property type="entry name" value="FYVE/PHD zinc finger"/>
    <property type="match status" value="1"/>
</dbReference>
<feature type="region of interest" description="Disordered" evidence="5">
    <location>
        <begin position="148"/>
        <end position="187"/>
    </location>
</feature>
<dbReference type="PANTHER" id="PTHR46695">
    <property type="entry name" value="ZINC FINGER CCCH DOMAIN-CONTAINING PROTEIN 44-RELATED"/>
    <property type="match status" value="1"/>
</dbReference>
<dbReference type="GO" id="GO:0008270">
    <property type="term" value="F:zinc ion binding"/>
    <property type="evidence" value="ECO:0007669"/>
    <property type="project" value="UniProtKB-KW"/>
</dbReference>
<feature type="domain" description="DM2" evidence="9">
    <location>
        <begin position="779"/>
        <end position="862"/>
    </location>
</feature>
<feature type="compositionally biased region" description="Basic residues" evidence="5">
    <location>
        <begin position="420"/>
        <end position="429"/>
    </location>
</feature>
<feature type="domain" description="Plus3" evidence="8">
    <location>
        <begin position="921"/>
        <end position="1054"/>
    </location>
</feature>
<dbReference type="CDD" id="cd10567">
    <property type="entry name" value="SWIB-MDM2_like"/>
    <property type="match status" value="1"/>
</dbReference>
<evidence type="ECO:0000259" key="8">
    <source>
        <dbReference type="PROSITE" id="PS51360"/>
    </source>
</evidence>
<feature type="compositionally biased region" description="Acidic residues" evidence="5">
    <location>
        <begin position="404"/>
        <end position="413"/>
    </location>
</feature>
<feature type="compositionally biased region" description="Basic and acidic residues" evidence="5">
    <location>
        <begin position="1083"/>
        <end position="1096"/>
    </location>
</feature>
<evidence type="ECO:0000256" key="4">
    <source>
        <dbReference type="ARBA" id="ARBA00023125"/>
    </source>
</evidence>
<evidence type="ECO:0000259" key="7">
    <source>
        <dbReference type="PROSITE" id="PS50829"/>
    </source>
</evidence>
<dbReference type="PROSITE" id="PS50829">
    <property type="entry name" value="GYF"/>
    <property type="match status" value="1"/>
</dbReference>
<dbReference type="Gene3D" id="1.10.245.10">
    <property type="entry name" value="SWIB/MDM2 domain"/>
    <property type="match status" value="1"/>
</dbReference>
<keyword evidence="4" id="KW-0238">DNA-binding</keyword>
<evidence type="ECO:0000256" key="1">
    <source>
        <dbReference type="ARBA" id="ARBA00022723"/>
    </source>
</evidence>
<dbReference type="InterPro" id="IPR004343">
    <property type="entry name" value="Plus-3_dom"/>
</dbReference>
<dbReference type="CDD" id="cd15568">
    <property type="entry name" value="PHD5_NSD"/>
    <property type="match status" value="1"/>
</dbReference>
<feature type="compositionally biased region" description="Polar residues" evidence="5">
    <location>
        <begin position="886"/>
        <end position="896"/>
    </location>
</feature>
<dbReference type="PROSITE" id="PS51925">
    <property type="entry name" value="SWIB_MDM2"/>
    <property type="match status" value="1"/>
</dbReference>
<feature type="compositionally biased region" description="Basic and acidic residues" evidence="5">
    <location>
        <begin position="1793"/>
        <end position="1804"/>
    </location>
</feature>
<dbReference type="InterPro" id="IPR001965">
    <property type="entry name" value="Znf_PHD"/>
</dbReference>
<evidence type="ECO:0000256" key="5">
    <source>
        <dbReference type="SAM" id="MobiDB-lite"/>
    </source>
</evidence>
<dbReference type="InterPro" id="IPR036885">
    <property type="entry name" value="SWIB_MDM2_dom_sf"/>
</dbReference>
<feature type="region of interest" description="Disordered" evidence="5">
    <location>
        <begin position="871"/>
        <end position="906"/>
    </location>
</feature>
<dbReference type="SUPFAM" id="SSF47592">
    <property type="entry name" value="SWIB/MDM2 domain"/>
    <property type="match status" value="1"/>
</dbReference>
<dbReference type="InterPro" id="IPR036128">
    <property type="entry name" value="Plus3-like_sf"/>
</dbReference>
<feature type="compositionally biased region" description="Basic and acidic residues" evidence="5">
    <location>
        <begin position="1137"/>
        <end position="1148"/>
    </location>
</feature>
<dbReference type="PANTHER" id="PTHR46695:SF5">
    <property type="entry name" value="RNA POLYMERASE-ASSOCIATED PROTEIN RTF1 HOMOLOG"/>
    <property type="match status" value="1"/>
</dbReference>
<evidence type="ECO:0000259" key="9">
    <source>
        <dbReference type="PROSITE" id="PS51925"/>
    </source>
</evidence>
<proteinExistence type="predicted"/>
<feature type="region of interest" description="Disordered" evidence="5">
    <location>
        <begin position="691"/>
        <end position="781"/>
    </location>
</feature>
<feature type="domain" description="C3H1-type" evidence="6">
    <location>
        <begin position="1682"/>
        <end position="1709"/>
    </location>
</feature>
<dbReference type="SMART" id="SM00444">
    <property type="entry name" value="GYF"/>
    <property type="match status" value="1"/>
</dbReference>
<feature type="region of interest" description="Disordered" evidence="5">
    <location>
        <begin position="1293"/>
        <end position="1329"/>
    </location>
</feature>
<dbReference type="PROSITE" id="PS50103">
    <property type="entry name" value="ZF_C3H1"/>
    <property type="match status" value="1"/>
</dbReference>
<feature type="compositionally biased region" description="Polar residues" evidence="5">
    <location>
        <begin position="1619"/>
        <end position="1633"/>
    </location>
</feature>
<feature type="region of interest" description="Disordered" evidence="5">
    <location>
        <begin position="284"/>
        <end position="373"/>
    </location>
</feature>
<feature type="compositionally biased region" description="Polar residues" evidence="5">
    <location>
        <begin position="1149"/>
        <end position="1163"/>
    </location>
</feature>
<dbReference type="SMART" id="SM00719">
    <property type="entry name" value="Plus3"/>
    <property type="match status" value="1"/>
</dbReference>
<evidence type="ECO:0000256" key="2">
    <source>
        <dbReference type="ARBA" id="ARBA00022771"/>
    </source>
</evidence>
<name>M8CER2_AEGTA</name>
<dbReference type="InterPro" id="IPR011011">
    <property type="entry name" value="Znf_FYVE_PHD"/>
</dbReference>
<evidence type="ECO:0000259" key="6">
    <source>
        <dbReference type="PROSITE" id="PS50103"/>
    </source>
</evidence>
<feature type="domain" description="GYF" evidence="7">
    <location>
        <begin position="1235"/>
        <end position="1289"/>
    </location>
</feature>
<feature type="compositionally biased region" description="Polar residues" evidence="5">
    <location>
        <begin position="1304"/>
        <end position="1319"/>
    </location>
</feature>
<dbReference type="InterPro" id="IPR003121">
    <property type="entry name" value="SWIB_MDM2_domain"/>
</dbReference>
<evidence type="ECO:0000313" key="10">
    <source>
        <dbReference type="EnsemblPlants" id="EMT32909"/>
    </source>
</evidence>
<dbReference type="Gene3D" id="3.30.40.10">
    <property type="entry name" value="Zinc/RING finger domain, C3HC4 (zinc finger)"/>
    <property type="match status" value="1"/>
</dbReference>
<dbReference type="GO" id="GO:0003677">
    <property type="term" value="F:DNA binding"/>
    <property type="evidence" value="ECO:0007669"/>
    <property type="project" value="UniProtKB-KW"/>
</dbReference>
<feature type="compositionally biased region" description="Low complexity" evidence="5">
    <location>
        <begin position="1634"/>
        <end position="1657"/>
    </location>
</feature>
<dbReference type="CDD" id="cd00072">
    <property type="entry name" value="GYF"/>
    <property type="match status" value="1"/>
</dbReference>
<dbReference type="Pfam" id="PF02201">
    <property type="entry name" value="SWIB"/>
    <property type="match status" value="1"/>
</dbReference>
<dbReference type="InterPro" id="IPR035445">
    <property type="entry name" value="GYF-like_dom_sf"/>
</dbReference>
<keyword evidence="2" id="KW-0863">Zinc-finger</keyword>
<dbReference type="Gene3D" id="3.90.70.200">
    <property type="entry name" value="Plus-3 domain"/>
    <property type="match status" value="1"/>
</dbReference>
<organism evidence="10">
    <name type="scientific">Aegilops tauschii</name>
    <name type="common">Tausch's goatgrass</name>
    <name type="synonym">Aegilops squarrosa</name>
    <dbReference type="NCBI Taxonomy" id="37682"/>
    <lineage>
        <taxon>Eukaryota</taxon>
        <taxon>Viridiplantae</taxon>
        <taxon>Streptophyta</taxon>
        <taxon>Embryophyta</taxon>
        <taxon>Tracheophyta</taxon>
        <taxon>Spermatophyta</taxon>
        <taxon>Magnoliopsida</taxon>
        <taxon>Liliopsida</taxon>
        <taxon>Poales</taxon>
        <taxon>Poaceae</taxon>
        <taxon>BOP clade</taxon>
        <taxon>Pooideae</taxon>
        <taxon>Triticodae</taxon>
        <taxon>Triticeae</taxon>
        <taxon>Triticinae</taxon>
        <taxon>Aegilops</taxon>
    </lineage>
</organism>
<dbReference type="FunFam" id="3.30.40.10:FF:000303">
    <property type="entry name" value="Zinc finger CCCH domain-containing protein 19"/>
    <property type="match status" value="1"/>
</dbReference>
<feature type="region of interest" description="Disordered" evidence="5">
    <location>
        <begin position="1444"/>
        <end position="1478"/>
    </location>
</feature>